<dbReference type="HOGENOM" id="CLU_749506_0_0_7"/>
<sequence length="369" mass="41917">MRIFFKHKDFHSLNRKEEPMSQLFAFIGAIVIFLTPANLLANDILDFFDQTITTVSKQQGERNHSSAVASSFFCKGRVFLWESSAGQGGEMKVIWSSGNRFGISQINRKNRAAGEVAFSGEIKGNRVILENREWGELWRGAVHGNKIVGKIDGVYTFRIWPRKPKASSQPPGKLFREGKVLKWNASSGQGGKMRVTWRSGNRFKVAQTNDKNRAAGEVLLYGKMSGNRVTIENREWNEVWRGVSNGSRVKGKINQRYDFKIWLPASAISKIEKKSALLEKGNLFRWHSSAGQEGKMEVTWIRGSRFRMSQTNRNNRAAGKVILHGKRKGNRIILESPQWDETWVGTITGRGEITGKINGQYGFRMKRVY</sequence>
<accession>Q6AMZ7</accession>
<evidence type="ECO:0000313" key="2">
    <source>
        <dbReference type="Proteomes" id="UP000000602"/>
    </source>
</evidence>
<keyword evidence="2" id="KW-1185">Reference proteome</keyword>
<organism evidence="1 2">
    <name type="scientific">Desulfotalea psychrophila (strain LSv54 / DSM 12343)</name>
    <dbReference type="NCBI Taxonomy" id="177439"/>
    <lineage>
        <taxon>Bacteria</taxon>
        <taxon>Pseudomonadati</taxon>
        <taxon>Thermodesulfobacteriota</taxon>
        <taxon>Desulfobulbia</taxon>
        <taxon>Desulfobulbales</taxon>
        <taxon>Desulfocapsaceae</taxon>
        <taxon>Desulfotalea</taxon>
    </lineage>
</organism>
<dbReference type="eggNOG" id="ENOG50344G1">
    <property type="taxonomic scope" value="Bacteria"/>
</dbReference>
<dbReference type="AlphaFoldDB" id="Q6AMZ7"/>
<dbReference type="EMBL" id="CR522870">
    <property type="protein sequence ID" value="CAG36277.1"/>
    <property type="molecule type" value="Genomic_DNA"/>
</dbReference>
<gene>
    <name evidence="1" type="ordered locus">DP1548</name>
</gene>
<dbReference type="Proteomes" id="UP000000602">
    <property type="component" value="Chromosome"/>
</dbReference>
<name>Q6AMZ7_DESPS</name>
<evidence type="ECO:0000313" key="1">
    <source>
        <dbReference type="EMBL" id="CAG36277.1"/>
    </source>
</evidence>
<dbReference type="KEGG" id="dps:DP1548"/>
<protein>
    <submittedName>
        <fullName evidence="1">Uncharacterized protein</fullName>
    </submittedName>
</protein>
<proteinExistence type="predicted"/>
<reference evidence="2" key="1">
    <citation type="journal article" date="2004" name="Environ. Microbiol.">
        <title>The genome of Desulfotalea psychrophila, a sulfate-reducing bacterium from permanently cold Arctic sediments.</title>
        <authorList>
            <person name="Rabus R."/>
            <person name="Ruepp A."/>
            <person name="Frickey T."/>
            <person name="Rattei T."/>
            <person name="Fartmann B."/>
            <person name="Stark M."/>
            <person name="Bauer M."/>
            <person name="Zibat A."/>
            <person name="Lombardot T."/>
            <person name="Becker I."/>
            <person name="Amann J."/>
            <person name="Gellner K."/>
            <person name="Teeling H."/>
            <person name="Leuschner W.D."/>
            <person name="Gloeckner F.-O."/>
            <person name="Lupas A.N."/>
            <person name="Amann R."/>
            <person name="Klenk H.-P."/>
        </authorList>
    </citation>
    <scope>NUCLEOTIDE SEQUENCE [LARGE SCALE GENOMIC DNA]</scope>
    <source>
        <strain evidence="2">DSM 12343 / LSv54</strain>
    </source>
</reference>